<dbReference type="InterPro" id="IPR036514">
    <property type="entry name" value="SGNH_hydro_sf"/>
</dbReference>
<dbReference type="SUPFAM" id="SSF52266">
    <property type="entry name" value="SGNH hydrolase"/>
    <property type="match status" value="1"/>
</dbReference>
<dbReference type="InterPro" id="IPR013830">
    <property type="entry name" value="SGNH_hydro"/>
</dbReference>
<feature type="domain" description="SGNH hydrolase-type esterase" evidence="1">
    <location>
        <begin position="6"/>
        <end position="186"/>
    </location>
</feature>
<accession>A0ABY1QTB9</accession>
<keyword evidence="3" id="KW-1185">Reference proteome</keyword>
<evidence type="ECO:0000313" key="2">
    <source>
        <dbReference type="EMBL" id="SMP79659.1"/>
    </source>
</evidence>
<gene>
    <name evidence="2" type="ORF">SAMN06295970_13227</name>
</gene>
<comment type="caution">
    <text evidence="2">The sequence shown here is derived from an EMBL/GenBank/DDBJ whole genome shotgun (WGS) entry which is preliminary data.</text>
</comment>
<organism evidence="2 3">
    <name type="scientific">Noviherbaspirillum suwonense</name>
    <dbReference type="NCBI Taxonomy" id="1224511"/>
    <lineage>
        <taxon>Bacteria</taxon>
        <taxon>Pseudomonadati</taxon>
        <taxon>Pseudomonadota</taxon>
        <taxon>Betaproteobacteria</taxon>
        <taxon>Burkholderiales</taxon>
        <taxon>Oxalobacteraceae</taxon>
        <taxon>Noviherbaspirillum</taxon>
    </lineage>
</organism>
<dbReference type="RefSeq" id="WP_283445319.1">
    <property type="nucleotide sequence ID" value="NZ_FXUL01000032.1"/>
</dbReference>
<dbReference type="Pfam" id="PF13472">
    <property type="entry name" value="Lipase_GDSL_2"/>
    <property type="match status" value="1"/>
</dbReference>
<dbReference type="Proteomes" id="UP001158049">
    <property type="component" value="Unassembled WGS sequence"/>
</dbReference>
<sequence>MRHVFLLGDSIFDNAPYVPKGCEVQAQLQAMLGDEHRVILLARDGDVLADVKTQVSRLRNMPAQFNHVVVSCGGNDVLGLVGHMQLGVKSVLEAAELLASWQAEFRIEYRRMLDEVLAPGLPVVIATIYDGVPGLSPGLRTALAVFNDVILREAAARRLPVLDLRLVCDHPGDYSPASPIEPSQQGGRKIAAAIAELVRSEDMSVLRTVVFGAGLN</sequence>
<evidence type="ECO:0000313" key="3">
    <source>
        <dbReference type="Proteomes" id="UP001158049"/>
    </source>
</evidence>
<reference evidence="2 3" key="1">
    <citation type="submission" date="2017-05" db="EMBL/GenBank/DDBJ databases">
        <authorList>
            <person name="Varghese N."/>
            <person name="Submissions S."/>
        </authorList>
    </citation>
    <scope>NUCLEOTIDE SEQUENCE [LARGE SCALE GENOMIC DNA]</scope>
    <source>
        <strain evidence="2 3">DSM 26001</strain>
    </source>
</reference>
<dbReference type="EMBL" id="FXUL01000032">
    <property type="protein sequence ID" value="SMP79659.1"/>
    <property type="molecule type" value="Genomic_DNA"/>
</dbReference>
<dbReference type="CDD" id="cd00229">
    <property type="entry name" value="SGNH_hydrolase"/>
    <property type="match status" value="1"/>
</dbReference>
<proteinExistence type="predicted"/>
<dbReference type="Gene3D" id="3.40.50.1110">
    <property type="entry name" value="SGNH hydrolase"/>
    <property type="match status" value="1"/>
</dbReference>
<evidence type="ECO:0000259" key="1">
    <source>
        <dbReference type="Pfam" id="PF13472"/>
    </source>
</evidence>
<name>A0ABY1QTB9_9BURK</name>
<protein>
    <submittedName>
        <fullName evidence="2">GDSL-like Lipase/Acylhydrolase family protein</fullName>
    </submittedName>
</protein>